<dbReference type="EMBL" id="BPLR01006150">
    <property type="protein sequence ID" value="GIY07755.1"/>
    <property type="molecule type" value="Genomic_DNA"/>
</dbReference>
<evidence type="ECO:0000256" key="1">
    <source>
        <dbReference type="SAM" id="MobiDB-lite"/>
    </source>
</evidence>
<evidence type="ECO:0000313" key="2">
    <source>
        <dbReference type="EMBL" id="GIY07755.1"/>
    </source>
</evidence>
<organism evidence="2 3">
    <name type="scientific">Caerostris extrusa</name>
    <name type="common">Bark spider</name>
    <name type="synonym">Caerostris bankana</name>
    <dbReference type="NCBI Taxonomy" id="172846"/>
    <lineage>
        <taxon>Eukaryota</taxon>
        <taxon>Metazoa</taxon>
        <taxon>Ecdysozoa</taxon>
        <taxon>Arthropoda</taxon>
        <taxon>Chelicerata</taxon>
        <taxon>Arachnida</taxon>
        <taxon>Araneae</taxon>
        <taxon>Araneomorphae</taxon>
        <taxon>Entelegynae</taxon>
        <taxon>Araneoidea</taxon>
        <taxon>Araneidae</taxon>
        <taxon>Caerostris</taxon>
    </lineage>
</organism>
<name>A0AAV4QE91_CAEEX</name>
<reference evidence="2 3" key="1">
    <citation type="submission" date="2021-06" db="EMBL/GenBank/DDBJ databases">
        <title>Caerostris extrusa draft genome.</title>
        <authorList>
            <person name="Kono N."/>
            <person name="Arakawa K."/>
        </authorList>
    </citation>
    <scope>NUCLEOTIDE SEQUENCE [LARGE SCALE GENOMIC DNA]</scope>
</reference>
<keyword evidence="3" id="KW-1185">Reference proteome</keyword>
<feature type="region of interest" description="Disordered" evidence="1">
    <location>
        <begin position="37"/>
        <end position="58"/>
    </location>
</feature>
<comment type="caution">
    <text evidence="2">The sequence shown here is derived from an EMBL/GenBank/DDBJ whole genome shotgun (WGS) entry which is preliminary data.</text>
</comment>
<proteinExistence type="predicted"/>
<sequence length="103" mass="11187">MDVSRTVNFPKSSETATVTANAATAVPDKIFPSSRETLCVQSTEPEPEPESSVANNKSHPRVWKGIEFSGSVPRDFPGDRRISPGKGYSGLGLGKFGRKFRMD</sequence>
<dbReference type="Proteomes" id="UP001054945">
    <property type="component" value="Unassembled WGS sequence"/>
</dbReference>
<accession>A0AAV4QE91</accession>
<gene>
    <name evidence="2" type="ORF">CEXT_455141</name>
</gene>
<protein>
    <submittedName>
        <fullName evidence="2">Uncharacterized protein</fullName>
    </submittedName>
</protein>
<dbReference type="AlphaFoldDB" id="A0AAV4QE91"/>
<evidence type="ECO:0000313" key="3">
    <source>
        <dbReference type="Proteomes" id="UP001054945"/>
    </source>
</evidence>